<dbReference type="InterPro" id="IPR029063">
    <property type="entry name" value="SAM-dependent_MTases_sf"/>
</dbReference>
<reference evidence="2 3" key="1">
    <citation type="journal article" date="2016" name="Nat. Commun.">
        <title>Thousands of microbial genomes shed light on interconnected biogeochemical processes in an aquifer system.</title>
        <authorList>
            <person name="Anantharaman K."/>
            <person name="Brown C.T."/>
            <person name="Hug L.A."/>
            <person name="Sharon I."/>
            <person name="Castelle C.J."/>
            <person name="Probst A.J."/>
            <person name="Thomas B.C."/>
            <person name="Singh A."/>
            <person name="Wilkins M.J."/>
            <person name="Karaoz U."/>
            <person name="Brodie E.L."/>
            <person name="Williams K.H."/>
            <person name="Hubbard S.S."/>
            <person name="Banfield J.F."/>
        </authorList>
    </citation>
    <scope>NUCLEOTIDE SEQUENCE [LARGE SCALE GENOMIC DNA]</scope>
</reference>
<sequence>MDEKEISSWAEASGISVKQAREYLKKLEPLDKKEDDILREVFSGVTRPVLELSAGRGEFTRQLLEKYIKPDGKLYTTERLPEVAEKLTADIKDKRLEVLVSDSSTLPLPDGSAGLVISRAALHDFVSDDGDVVRALKDCVRVLAPGGTFVIYDKIKDGYKDVETGSAEGRMEKMNVELAALEGKMCWGLHYLKDYVSLMEEMGFADIKTSILVMPDQPGYVRYMTGNLHERRPAYVKRWGEKVNAILDSLAADFQKTPPRALPMAFIWGKKK</sequence>
<dbReference type="InterPro" id="IPR013216">
    <property type="entry name" value="Methyltransf_11"/>
</dbReference>
<dbReference type="Proteomes" id="UP000177230">
    <property type="component" value="Unassembled WGS sequence"/>
</dbReference>
<evidence type="ECO:0000313" key="3">
    <source>
        <dbReference type="Proteomes" id="UP000177230"/>
    </source>
</evidence>
<dbReference type="AlphaFoldDB" id="A0A1F5RC88"/>
<comment type="caution">
    <text evidence="2">The sequence shown here is derived from an EMBL/GenBank/DDBJ whole genome shotgun (WGS) entry which is preliminary data.</text>
</comment>
<organism evidence="2 3">
    <name type="scientific">Candidatus Edwardsbacteria bacterium GWF2_54_11</name>
    <dbReference type="NCBI Taxonomy" id="1817851"/>
    <lineage>
        <taxon>Bacteria</taxon>
        <taxon>Candidatus Edwardsiibacteriota</taxon>
    </lineage>
</organism>
<dbReference type="PANTHER" id="PTHR43591:SF110">
    <property type="entry name" value="RHODANESE DOMAIN-CONTAINING PROTEIN"/>
    <property type="match status" value="1"/>
</dbReference>
<evidence type="ECO:0000313" key="2">
    <source>
        <dbReference type="EMBL" id="OGF12022.1"/>
    </source>
</evidence>
<dbReference type="EMBL" id="MFFM01000034">
    <property type="protein sequence ID" value="OGF12022.1"/>
    <property type="molecule type" value="Genomic_DNA"/>
</dbReference>
<protein>
    <recommendedName>
        <fullName evidence="1">Methyltransferase type 11 domain-containing protein</fullName>
    </recommendedName>
</protein>
<gene>
    <name evidence="2" type="ORF">A2024_03270</name>
</gene>
<dbReference type="Gene3D" id="3.40.50.150">
    <property type="entry name" value="Vaccinia Virus protein VP39"/>
    <property type="match status" value="1"/>
</dbReference>
<dbReference type="GO" id="GO:0008757">
    <property type="term" value="F:S-adenosylmethionine-dependent methyltransferase activity"/>
    <property type="evidence" value="ECO:0007669"/>
    <property type="project" value="InterPro"/>
</dbReference>
<proteinExistence type="predicted"/>
<name>A0A1F5RC88_9BACT</name>
<dbReference type="SUPFAM" id="SSF53335">
    <property type="entry name" value="S-adenosyl-L-methionine-dependent methyltransferases"/>
    <property type="match status" value="1"/>
</dbReference>
<dbReference type="CDD" id="cd02440">
    <property type="entry name" value="AdoMet_MTases"/>
    <property type="match status" value="1"/>
</dbReference>
<feature type="domain" description="Methyltransferase type 11" evidence="1">
    <location>
        <begin position="50"/>
        <end position="151"/>
    </location>
</feature>
<evidence type="ECO:0000259" key="1">
    <source>
        <dbReference type="Pfam" id="PF08241"/>
    </source>
</evidence>
<dbReference type="Pfam" id="PF08241">
    <property type="entry name" value="Methyltransf_11"/>
    <property type="match status" value="1"/>
</dbReference>
<dbReference type="PANTHER" id="PTHR43591">
    <property type="entry name" value="METHYLTRANSFERASE"/>
    <property type="match status" value="1"/>
</dbReference>
<accession>A0A1F5RC88</accession>